<dbReference type="PROSITE" id="PS50268">
    <property type="entry name" value="CADHERIN_2"/>
    <property type="match status" value="3"/>
</dbReference>
<dbReference type="InterPro" id="IPR011009">
    <property type="entry name" value="Kinase-like_dom_sf"/>
</dbReference>
<sequence length="1060" mass="118565">MAEGTRIWLFSVLAVLGVVTVSAQNNFTDPCESPVFQNGMVFEALMENSPENTTIVANMSFAGTAIGAGRTIELSLQDSADKDWGLLVEELQQLRLSLKGKVLDRDGVSGIRDLRFIVRCKTIATDAMVDNSIIATVLDLNDNEPRFVDDPYEQEVIELTPVGSTIFRRLTAEDPDSNENGRVSYQIEGPNDYFEIPLPSTGDIVLKKSLDYEGFQPGEEKKYLIPIVAHDLAADVSLRKSSSTTVTIIVTDGDDQAVQFRPCVLQGDPQEDICGSPLYVSSVMENTETLNQPLTFDPAPIYAVDLDTDVQRPPVIVYSFLAGSPSDFREYFDIGNITGNITLTKPVERTQVEEFIITVKAHQNDNPLRYATADVKIGVKDDDVNDPYFFISTGQSEFKGYVREFTGQAVIVFKDEHESPLLLEVRDDDFTDKVVPEGALRYELTDASGRFDVTDTGYLIVDANRLDIDTQREYRMTVRAVETTTFLKLSTDEATVVVTVLNGTEEGHWDNWSPWSPCNKDCDGIQTRNRTCRRVPCAGDSKDFRSCSVLSADRCTTEEGHWDNWSPWSPCNKDCDGIQTRNRTCRRVPCAGDSKDFRSCSVLSADRCTEEPVPQPPAQQTSNEDKQLLYIIGGILGFLLLVAIVAVIVLGRYVTRARKNRTAYEPKEDKIEPWVDLYSSNVTQFENAAFEQESETPQIAPLEEKDPPYPVIPWTSLTVGETVQEYGSLGRIAEGVVNKEGKEIPAVINILNGGASDQDSRDFMNEIDVMCAVGNNINVIGLIGGCRYNGDLYIAMEHAPFGNLRDFLRDSRKLEEYESIRNGVSHMGSQVEVKRALSSLSAGRLLQISLDIARGMKYLEEQGIIHGYLSAKTTQIGEMWIVKISEFWKAQDEAHNNKRPVRWAALESIKTNRCTHKSDVWSFAVTLHEIVSLGGTPYPDKTAPEVFRDLLDGYRMERQNNCGEELYNMIQRGWLENPDARPTFTEIADTLEGMLKGKVAQYLDMEMTDKFKFAEVRPELDDDTVADASITDPNITEVDVMTDDGYEDVSREIRDPVTFI</sequence>
<dbReference type="RefSeq" id="XP_019615774.1">
    <property type="nucleotide sequence ID" value="XM_019760215.1"/>
</dbReference>
<protein>
    <submittedName>
        <fullName evidence="8 9">Uncharacterized protein LOC109463404 isoform X1</fullName>
    </submittedName>
</protein>
<keyword evidence="3" id="KW-1133">Transmembrane helix</keyword>
<evidence type="ECO:0000256" key="3">
    <source>
        <dbReference type="SAM" id="Phobius"/>
    </source>
</evidence>
<organism evidence="7 8">
    <name type="scientific">Branchiostoma belcheri</name>
    <name type="common">Amphioxus</name>
    <dbReference type="NCBI Taxonomy" id="7741"/>
    <lineage>
        <taxon>Eukaryota</taxon>
        <taxon>Metazoa</taxon>
        <taxon>Chordata</taxon>
        <taxon>Cephalochordata</taxon>
        <taxon>Leptocardii</taxon>
        <taxon>Amphioxiformes</taxon>
        <taxon>Branchiostomatidae</taxon>
        <taxon>Branchiostoma</taxon>
    </lineage>
</organism>
<evidence type="ECO:0000256" key="4">
    <source>
        <dbReference type="SAM" id="SignalP"/>
    </source>
</evidence>
<dbReference type="GO" id="GO:0007169">
    <property type="term" value="P:cell surface receptor protein tyrosine kinase signaling pathway"/>
    <property type="evidence" value="ECO:0007669"/>
    <property type="project" value="TreeGrafter"/>
</dbReference>
<dbReference type="GO" id="GO:0007156">
    <property type="term" value="P:homophilic cell adhesion via plasma membrane adhesion molecules"/>
    <property type="evidence" value="ECO:0007669"/>
    <property type="project" value="InterPro"/>
</dbReference>
<dbReference type="AlphaFoldDB" id="A0A6P4XZE1"/>
<dbReference type="Pfam" id="PF18432">
    <property type="entry name" value="ECD"/>
    <property type="match status" value="1"/>
</dbReference>
<dbReference type="SUPFAM" id="SSF56112">
    <property type="entry name" value="Protein kinase-like (PK-like)"/>
    <property type="match status" value="1"/>
</dbReference>
<dbReference type="CDD" id="cd11304">
    <property type="entry name" value="Cadherin_repeat"/>
    <property type="match status" value="3"/>
</dbReference>
<keyword evidence="3" id="KW-0812">Transmembrane</keyword>
<dbReference type="InterPro" id="IPR015919">
    <property type="entry name" value="Cadherin-like_sf"/>
</dbReference>
<gene>
    <name evidence="8 9 10" type="primary">LOC109463404</name>
</gene>
<dbReference type="PANTHER" id="PTHR24416">
    <property type="entry name" value="TYROSINE-PROTEIN KINASE RECEPTOR"/>
    <property type="match status" value="1"/>
</dbReference>
<evidence type="ECO:0000313" key="7">
    <source>
        <dbReference type="Proteomes" id="UP000515135"/>
    </source>
</evidence>
<dbReference type="PANTHER" id="PTHR24416:SF622">
    <property type="entry name" value="PROTEIN KINASE DOMAIN-CONTAINING PROTEIN"/>
    <property type="match status" value="1"/>
</dbReference>
<accession>A0A6P4XZE1</accession>
<dbReference type="GO" id="GO:0043235">
    <property type="term" value="C:receptor complex"/>
    <property type="evidence" value="ECO:0007669"/>
    <property type="project" value="TreeGrafter"/>
</dbReference>
<dbReference type="Pfam" id="PF00028">
    <property type="entry name" value="Cadherin"/>
    <property type="match status" value="1"/>
</dbReference>
<dbReference type="FunFam" id="1.10.510.10:FF:001346">
    <property type="entry name" value="Uncharacterized protein"/>
    <property type="match status" value="1"/>
</dbReference>
<keyword evidence="7" id="KW-1185">Reference proteome</keyword>
<dbReference type="InterPro" id="IPR041149">
    <property type="entry name" value="EC_dom"/>
</dbReference>
<evidence type="ECO:0000313" key="8">
    <source>
        <dbReference type="RefSeq" id="XP_019615774.1"/>
    </source>
</evidence>
<dbReference type="RefSeq" id="XP_019615776.1">
    <property type="nucleotide sequence ID" value="XM_019760217.1"/>
</dbReference>
<evidence type="ECO:0000259" key="5">
    <source>
        <dbReference type="PROSITE" id="PS50011"/>
    </source>
</evidence>
<dbReference type="InterPro" id="IPR036383">
    <property type="entry name" value="TSP1_rpt_sf"/>
</dbReference>
<dbReference type="InterPro" id="IPR000719">
    <property type="entry name" value="Prot_kinase_dom"/>
</dbReference>
<dbReference type="Gene3D" id="3.30.200.20">
    <property type="entry name" value="Phosphorylase Kinase, domain 1"/>
    <property type="match status" value="1"/>
</dbReference>
<dbReference type="Gene3D" id="2.60.40.60">
    <property type="entry name" value="Cadherins"/>
    <property type="match status" value="3"/>
</dbReference>
<dbReference type="Gene3D" id="1.10.510.10">
    <property type="entry name" value="Transferase(Phosphotransferase) domain 1"/>
    <property type="match status" value="1"/>
</dbReference>
<name>A0A6P4XZE1_BRABE</name>
<feature type="domain" description="Cadherin" evidence="6">
    <location>
        <begin position="275"/>
        <end position="389"/>
    </location>
</feature>
<feature type="domain" description="Cadherin" evidence="6">
    <location>
        <begin position="148"/>
        <end position="264"/>
    </location>
</feature>
<feature type="signal peptide" evidence="4">
    <location>
        <begin position="1"/>
        <end position="23"/>
    </location>
</feature>
<keyword evidence="3" id="KW-0472">Membrane</keyword>
<dbReference type="PRINTS" id="PR00205">
    <property type="entry name" value="CADHERIN"/>
</dbReference>
<feature type="transmembrane region" description="Helical" evidence="3">
    <location>
        <begin position="628"/>
        <end position="651"/>
    </location>
</feature>
<feature type="domain" description="Protein kinase" evidence="5">
    <location>
        <begin position="723"/>
        <end position="995"/>
    </location>
</feature>
<dbReference type="SUPFAM" id="SSF82895">
    <property type="entry name" value="TSP-1 type 1 repeat"/>
    <property type="match status" value="2"/>
</dbReference>
<dbReference type="Pfam" id="PF07714">
    <property type="entry name" value="PK_Tyr_Ser-Thr"/>
    <property type="match status" value="1"/>
</dbReference>
<dbReference type="SUPFAM" id="SSF49313">
    <property type="entry name" value="Cadherin-like"/>
    <property type="match status" value="3"/>
</dbReference>
<feature type="domain" description="Cadherin" evidence="6">
    <location>
        <begin position="394"/>
        <end position="516"/>
    </location>
</feature>
<dbReference type="Gene3D" id="2.20.100.10">
    <property type="entry name" value="Thrombospondin type-1 (TSP1) repeat"/>
    <property type="match status" value="2"/>
</dbReference>
<dbReference type="PRINTS" id="PR00109">
    <property type="entry name" value="TYRKINASE"/>
</dbReference>
<dbReference type="GO" id="GO:0005509">
    <property type="term" value="F:calcium ion binding"/>
    <property type="evidence" value="ECO:0007669"/>
    <property type="project" value="UniProtKB-UniRule"/>
</dbReference>
<proteinExistence type="predicted"/>
<dbReference type="Proteomes" id="UP000515135">
    <property type="component" value="Unplaced"/>
</dbReference>
<dbReference type="GO" id="GO:0005886">
    <property type="term" value="C:plasma membrane"/>
    <property type="evidence" value="ECO:0007669"/>
    <property type="project" value="TreeGrafter"/>
</dbReference>
<dbReference type="PROSITE" id="PS50011">
    <property type="entry name" value="PROTEIN_KINASE_DOM"/>
    <property type="match status" value="1"/>
</dbReference>
<dbReference type="GO" id="GO:0032420">
    <property type="term" value="C:stereocilium"/>
    <property type="evidence" value="ECO:0007669"/>
    <property type="project" value="InterPro"/>
</dbReference>
<keyword evidence="2" id="KW-0106">Calcium</keyword>
<dbReference type="InterPro" id="IPR001245">
    <property type="entry name" value="Ser-Thr/Tyr_kinase_cat_dom"/>
</dbReference>
<dbReference type="GO" id="GO:0005524">
    <property type="term" value="F:ATP binding"/>
    <property type="evidence" value="ECO:0007669"/>
    <property type="project" value="UniProtKB-KW"/>
</dbReference>
<evidence type="ECO:0000313" key="9">
    <source>
        <dbReference type="RefSeq" id="XP_019615775.1"/>
    </source>
</evidence>
<dbReference type="InterPro" id="IPR050122">
    <property type="entry name" value="RTK"/>
</dbReference>
<dbReference type="GeneID" id="109463404"/>
<dbReference type="SMART" id="SM00112">
    <property type="entry name" value="CA"/>
    <property type="match status" value="3"/>
</dbReference>
<dbReference type="InterPro" id="IPR002126">
    <property type="entry name" value="Cadherin-like_dom"/>
</dbReference>
<dbReference type="KEGG" id="bbel:109463404"/>
<dbReference type="CDD" id="cd00192">
    <property type="entry name" value="PTKc"/>
    <property type="match status" value="1"/>
</dbReference>
<dbReference type="PROSITE" id="PS50092">
    <property type="entry name" value="TSP1"/>
    <property type="match status" value="2"/>
</dbReference>
<evidence type="ECO:0000256" key="1">
    <source>
        <dbReference type="ARBA" id="ARBA00022840"/>
    </source>
</evidence>
<evidence type="ECO:0000256" key="2">
    <source>
        <dbReference type="PROSITE-ProRule" id="PRU00043"/>
    </source>
</evidence>
<dbReference type="GO" id="GO:0007605">
    <property type="term" value="P:sensory perception of sound"/>
    <property type="evidence" value="ECO:0007669"/>
    <property type="project" value="InterPro"/>
</dbReference>
<keyword evidence="1" id="KW-0067">ATP-binding</keyword>
<dbReference type="Pfam" id="PF00090">
    <property type="entry name" value="TSP_1"/>
    <property type="match status" value="2"/>
</dbReference>
<dbReference type="InterPro" id="IPR000884">
    <property type="entry name" value="TSP1_rpt"/>
</dbReference>
<keyword evidence="4" id="KW-0732">Signal</keyword>
<dbReference type="InterPro" id="IPR030718">
    <property type="entry name" value="EC_dom_sf"/>
</dbReference>
<reference evidence="8 9" key="1">
    <citation type="submission" date="2025-04" db="UniProtKB">
        <authorList>
            <consortium name="RefSeq"/>
        </authorList>
    </citation>
    <scope>IDENTIFICATION</scope>
    <source>
        <tissue evidence="8 9">Gonad</tissue>
    </source>
</reference>
<dbReference type="RefSeq" id="XP_019615775.1">
    <property type="nucleotide sequence ID" value="XM_019760216.1"/>
</dbReference>
<evidence type="ECO:0000313" key="10">
    <source>
        <dbReference type="RefSeq" id="XP_019615776.1"/>
    </source>
</evidence>
<keyword evidence="1" id="KW-0547">Nucleotide-binding</keyword>
<evidence type="ECO:0000259" key="6">
    <source>
        <dbReference type="PROSITE" id="PS50268"/>
    </source>
</evidence>
<dbReference type="OrthoDB" id="10029135at2759"/>
<dbReference type="GO" id="GO:0004714">
    <property type="term" value="F:transmembrane receptor protein tyrosine kinase activity"/>
    <property type="evidence" value="ECO:0007669"/>
    <property type="project" value="TreeGrafter"/>
</dbReference>
<feature type="chain" id="PRO_5044647518" evidence="4">
    <location>
        <begin position="24"/>
        <end position="1060"/>
    </location>
</feature>
<dbReference type="Gene3D" id="2.60.40.3430">
    <property type="match status" value="1"/>
</dbReference>
<dbReference type="SMART" id="SM00209">
    <property type="entry name" value="TSP1"/>
    <property type="match status" value="2"/>
</dbReference>